<dbReference type="EMBL" id="BK015796">
    <property type="protein sequence ID" value="DAE25275.1"/>
    <property type="molecule type" value="Genomic_DNA"/>
</dbReference>
<evidence type="ECO:0000313" key="1">
    <source>
        <dbReference type="EMBL" id="DAE25275.1"/>
    </source>
</evidence>
<name>A0A8S5R2G0_9CAUD</name>
<accession>A0A8S5R2G0</accession>
<proteinExistence type="predicted"/>
<organism evidence="1">
    <name type="scientific">Siphoviridae sp. ctj7g1</name>
    <dbReference type="NCBI Taxonomy" id="2826438"/>
    <lineage>
        <taxon>Viruses</taxon>
        <taxon>Duplodnaviria</taxon>
        <taxon>Heunggongvirae</taxon>
        <taxon>Uroviricota</taxon>
        <taxon>Caudoviricetes</taxon>
    </lineage>
</organism>
<reference evidence="1" key="1">
    <citation type="journal article" date="2021" name="Proc. Natl. Acad. Sci. U.S.A.">
        <title>A Catalog of Tens of Thousands of Viruses from Human Metagenomes Reveals Hidden Associations with Chronic Diseases.</title>
        <authorList>
            <person name="Tisza M.J."/>
            <person name="Buck C.B."/>
        </authorList>
    </citation>
    <scope>NUCLEOTIDE SEQUENCE</scope>
    <source>
        <strain evidence="1">Ctj7g1</strain>
    </source>
</reference>
<protein>
    <submittedName>
        <fullName evidence="1">Tail completion protein</fullName>
    </submittedName>
</protein>
<sequence>MDRRRNLHLKLEQIAGAGVPVLYQPPSMHKLSYPCILYQYDGTGVKHADNKKYHRASRYQVTLIARKPDPALVEEISNMEYCTFQQWFAKDGLNHYVFSIYN</sequence>